<name>A0A5B9FW36_9FLAO</name>
<protein>
    <submittedName>
        <fullName evidence="2">Uncharacterized protein</fullName>
    </submittedName>
</protein>
<organism evidence="2 3">
    <name type="scientific">Flavobacterium alkalisoli</name>
    <dbReference type="NCBI Taxonomy" id="2602769"/>
    <lineage>
        <taxon>Bacteria</taxon>
        <taxon>Pseudomonadati</taxon>
        <taxon>Bacteroidota</taxon>
        <taxon>Flavobacteriia</taxon>
        <taxon>Flavobacteriales</taxon>
        <taxon>Flavobacteriaceae</taxon>
        <taxon>Flavobacterium</taxon>
    </lineage>
</organism>
<reference evidence="2 3" key="1">
    <citation type="submission" date="2019-08" db="EMBL/GenBank/DDBJ databases">
        <title>Flavobacterium alkalisoli sp. nov., isolated from rhizosphere soil of Suaeda salsa.</title>
        <authorList>
            <person name="Sun J.-Q."/>
            <person name="Xu L."/>
        </authorList>
    </citation>
    <scope>NUCLEOTIDE SEQUENCE [LARGE SCALE GENOMIC DNA]</scope>
    <source>
        <strain evidence="2 3">XS-5</strain>
    </source>
</reference>
<evidence type="ECO:0000313" key="2">
    <source>
        <dbReference type="EMBL" id="QEE49978.1"/>
    </source>
</evidence>
<keyword evidence="1" id="KW-0812">Transmembrane</keyword>
<evidence type="ECO:0000313" key="3">
    <source>
        <dbReference type="Proteomes" id="UP000321222"/>
    </source>
</evidence>
<keyword evidence="1" id="KW-1133">Transmembrane helix</keyword>
<sequence length="191" mass="22632">MSPGFIAGAFYIQSCNFKYKEMVIKSKFTSFIYVPFLLFIPIVLMLCINIFIGKNNFPPEFVILYAIASTWILLSVLLYEVRLKIIKVELNSREVTVRKFFGLGKERKYRLKDLEGFHTYIRKIRKKSGFTNEILEYDFIHLMHKGKIVARISNQYHSNYDEMADFIKEHLTDHGYKRLNIFSEITDALRF</sequence>
<dbReference type="EMBL" id="CP042831">
    <property type="protein sequence ID" value="QEE49978.1"/>
    <property type="molecule type" value="Genomic_DNA"/>
</dbReference>
<dbReference type="OrthoDB" id="1359943at2"/>
<proteinExistence type="predicted"/>
<keyword evidence="1" id="KW-0472">Membrane</keyword>
<dbReference type="RefSeq" id="WP_147583471.1">
    <property type="nucleotide sequence ID" value="NZ_CP042831.1"/>
</dbReference>
<feature type="transmembrane region" description="Helical" evidence="1">
    <location>
        <begin position="28"/>
        <end position="51"/>
    </location>
</feature>
<dbReference type="KEGG" id="fak:FUA48_10420"/>
<dbReference type="AlphaFoldDB" id="A0A5B9FW36"/>
<accession>A0A5B9FW36</accession>
<keyword evidence="3" id="KW-1185">Reference proteome</keyword>
<feature type="transmembrane region" description="Helical" evidence="1">
    <location>
        <begin position="63"/>
        <end position="81"/>
    </location>
</feature>
<dbReference type="Proteomes" id="UP000321222">
    <property type="component" value="Chromosome"/>
</dbReference>
<gene>
    <name evidence="2" type="ORF">FUA48_10420</name>
</gene>
<evidence type="ECO:0000256" key="1">
    <source>
        <dbReference type="SAM" id="Phobius"/>
    </source>
</evidence>